<evidence type="ECO:0000256" key="1">
    <source>
        <dbReference type="ARBA" id="ARBA00009437"/>
    </source>
</evidence>
<protein>
    <submittedName>
        <fullName evidence="6">HTH-type transcriptional regulator BenM</fullName>
    </submittedName>
</protein>
<name>A0A6S7EDL9_9BURK</name>
<dbReference type="Gene3D" id="1.10.10.10">
    <property type="entry name" value="Winged helix-like DNA-binding domain superfamily/Winged helix DNA-binding domain"/>
    <property type="match status" value="1"/>
</dbReference>
<dbReference type="PRINTS" id="PR00039">
    <property type="entry name" value="HTHLYSR"/>
</dbReference>
<dbReference type="Gene3D" id="3.40.190.10">
    <property type="entry name" value="Periplasmic binding protein-like II"/>
    <property type="match status" value="2"/>
</dbReference>
<dbReference type="InterPro" id="IPR005119">
    <property type="entry name" value="LysR_subst-bd"/>
</dbReference>
<evidence type="ECO:0000256" key="2">
    <source>
        <dbReference type="ARBA" id="ARBA00023015"/>
    </source>
</evidence>
<evidence type="ECO:0000313" key="6">
    <source>
        <dbReference type="EMBL" id="CAB3905565.1"/>
    </source>
</evidence>
<dbReference type="PANTHER" id="PTHR30346">
    <property type="entry name" value="TRANSCRIPTIONAL DUAL REGULATOR HCAR-RELATED"/>
    <property type="match status" value="1"/>
</dbReference>
<evidence type="ECO:0000259" key="5">
    <source>
        <dbReference type="PROSITE" id="PS50931"/>
    </source>
</evidence>
<feature type="domain" description="HTH lysR-type" evidence="5">
    <location>
        <begin position="4"/>
        <end position="61"/>
    </location>
</feature>
<keyword evidence="2" id="KW-0805">Transcription regulation</keyword>
<dbReference type="GO" id="GO:0003677">
    <property type="term" value="F:DNA binding"/>
    <property type="evidence" value="ECO:0007669"/>
    <property type="project" value="UniProtKB-KW"/>
</dbReference>
<dbReference type="Pfam" id="PF00126">
    <property type="entry name" value="HTH_1"/>
    <property type="match status" value="1"/>
</dbReference>
<dbReference type="PROSITE" id="PS50931">
    <property type="entry name" value="HTH_LYSR"/>
    <property type="match status" value="1"/>
</dbReference>
<reference evidence="6 7" key="1">
    <citation type="submission" date="2020-04" db="EMBL/GenBank/DDBJ databases">
        <authorList>
            <person name="De Canck E."/>
        </authorList>
    </citation>
    <scope>NUCLEOTIDE SEQUENCE [LARGE SCALE GENOMIC DNA]</scope>
    <source>
        <strain evidence="6 7">LMG 26788</strain>
    </source>
</reference>
<dbReference type="FunFam" id="1.10.10.10:FF:000001">
    <property type="entry name" value="LysR family transcriptional regulator"/>
    <property type="match status" value="1"/>
</dbReference>
<dbReference type="SUPFAM" id="SSF53850">
    <property type="entry name" value="Periplasmic binding protein-like II"/>
    <property type="match status" value="1"/>
</dbReference>
<dbReference type="SUPFAM" id="SSF46785">
    <property type="entry name" value="Winged helix' DNA-binding domain"/>
    <property type="match status" value="1"/>
</dbReference>
<dbReference type="InterPro" id="IPR000847">
    <property type="entry name" value="LysR_HTH_N"/>
</dbReference>
<evidence type="ECO:0000313" key="7">
    <source>
        <dbReference type="Proteomes" id="UP000494203"/>
    </source>
</evidence>
<dbReference type="EMBL" id="CADIKZ010000014">
    <property type="protein sequence ID" value="CAB3905565.1"/>
    <property type="molecule type" value="Genomic_DNA"/>
</dbReference>
<dbReference type="RefSeq" id="WP_175133596.1">
    <property type="nucleotide sequence ID" value="NZ_CADIJV010000014.1"/>
</dbReference>
<dbReference type="Pfam" id="PF03466">
    <property type="entry name" value="LysR_substrate"/>
    <property type="match status" value="1"/>
</dbReference>
<dbReference type="GO" id="GO:0003700">
    <property type="term" value="F:DNA-binding transcription factor activity"/>
    <property type="evidence" value="ECO:0007669"/>
    <property type="project" value="InterPro"/>
</dbReference>
<dbReference type="Proteomes" id="UP000494203">
    <property type="component" value="Unassembled WGS sequence"/>
</dbReference>
<keyword evidence="4" id="KW-0804">Transcription</keyword>
<keyword evidence="3" id="KW-0238">DNA-binding</keyword>
<dbReference type="GO" id="GO:0032993">
    <property type="term" value="C:protein-DNA complex"/>
    <property type="evidence" value="ECO:0007669"/>
    <property type="project" value="TreeGrafter"/>
</dbReference>
<evidence type="ECO:0000256" key="4">
    <source>
        <dbReference type="ARBA" id="ARBA00023163"/>
    </source>
</evidence>
<proteinExistence type="inferred from homology"/>
<dbReference type="CDD" id="cd08451">
    <property type="entry name" value="PBP2_BudR"/>
    <property type="match status" value="1"/>
</dbReference>
<dbReference type="AlphaFoldDB" id="A0A6S7EDL9"/>
<organism evidence="6 7">
    <name type="scientific">Achromobacter pulmonis</name>
    <dbReference type="NCBI Taxonomy" id="1389932"/>
    <lineage>
        <taxon>Bacteria</taxon>
        <taxon>Pseudomonadati</taxon>
        <taxon>Pseudomonadota</taxon>
        <taxon>Betaproteobacteria</taxon>
        <taxon>Burkholderiales</taxon>
        <taxon>Alcaligenaceae</taxon>
        <taxon>Achromobacter</taxon>
    </lineage>
</organism>
<dbReference type="InterPro" id="IPR037410">
    <property type="entry name" value="BudR_PBP2"/>
</dbReference>
<dbReference type="PANTHER" id="PTHR30346:SF30">
    <property type="entry name" value="SMALL NEUTRAL PROTEASE REGULATORY PROTEIN"/>
    <property type="match status" value="1"/>
</dbReference>
<keyword evidence="7" id="KW-1185">Reference proteome</keyword>
<gene>
    <name evidence="6" type="primary">benM_5</name>
    <name evidence="6" type="ORF">LMG26788_04514</name>
</gene>
<evidence type="ECO:0000256" key="3">
    <source>
        <dbReference type="ARBA" id="ARBA00023125"/>
    </source>
</evidence>
<accession>A0A6S7EDL9</accession>
<dbReference type="InterPro" id="IPR036390">
    <property type="entry name" value="WH_DNA-bd_sf"/>
</dbReference>
<dbReference type="InterPro" id="IPR036388">
    <property type="entry name" value="WH-like_DNA-bd_sf"/>
</dbReference>
<comment type="similarity">
    <text evidence="1">Belongs to the LysR transcriptional regulatory family.</text>
</comment>
<sequence length="316" mass="34135">MASVDLRLLRYFLAVAEESHLTKAAARLGIRQPPLSQQIRVLEQELGVTLFHRLPRGMELTESGHALLADARSILALVDQAVDGVRRVSLGEAGRLTVGFTGSAAFHPFVPSVIRRFRESAPQVRLVLEESSTGELMQAVRDGRVDVAFVRGAHGVDRGVAVETVLEESMLAAFPADHPMVKGRPRKRIALAELAEESLILYRRHSGPGLYDAIISACRAAGFSPRVAQEAPRMLSTLSLVAAGLGVSLVPASLRRVNIEGVVYVNVTGPVAMRAPLTLIWRDAPLSGAIRRLIEEVRAHRAAAGDALKQPPRARG</sequence>